<evidence type="ECO:0000256" key="1">
    <source>
        <dbReference type="SAM" id="SignalP"/>
    </source>
</evidence>
<proteinExistence type="predicted"/>
<evidence type="ECO:0000313" key="2">
    <source>
        <dbReference type="EMBL" id="RXZ43705.1"/>
    </source>
</evidence>
<accession>A0ABY0FFI5</accession>
<reference evidence="2 3" key="1">
    <citation type="submission" date="2018-10" db="EMBL/GenBank/DDBJ databases">
        <title>Draft genome of Fastidiocella sp. strain 375T, a bacterium isolated from a karstic cave dripping water.</title>
        <authorList>
            <person name="Coelho C."/>
            <person name="Verissimo A."/>
            <person name="Tiago I."/>
        </authorList>
    </citation>
    <scope>NUCLEOTIDE SEQUENCE [LARGE SCALE GENOMIC DNA]</scope>
    <source>
        <strain evidence="2 3">CAVE-375</strain>
    </source>
</reference>
<feature type="signal peptide" evidence="1">
    <location>
        <begin position="1"/>
        <end position="22"/>
    </location>
</feature>
<protein>
    <submittedName>
        <fullName evidence="2">Uncharacterized protein</fullName>
    </submittedName>
</protein>
<feature type="chain" id="PRO_5045895518" evidence="1">
    <location>
        <begin position="23"/>
        <end position="160"/>
    </location>
</feature>
<dbReference type="RefSeq" id="WP_129212839.1">
    <property type="nucleotide sequence ID" value="NZ_REGR01000007.1"/>
</dbReference>
<comment type="caution">
    <text evidence="2">The sequence shown here is derived from an EMBL/GenBank/DDBJ whole genome shotgun (WGS) entry which is preliminary data.</text>
</comment>
<gene>
    <name evidence="2" type="ORF">EBB06_08840</name>
</gene>
<organism evidence="2 3">
    <name type="scientific">Crenobacter cavernae</name>
    <dbReference type="NCBI Taxonomy" id="2290923"/>
    <lineage>
        <taxon>Bacteria</taxon>
        <taxon>Pseudomonadati</taxon>
        <taxon>Pseudomonadota</taxon>
        <taxon>Betaproteobacteria</taxon>
        <taxon>Neisseriales</taxon>
        <taxon>Neisseriaceae</taxon>
        <taxon>Crenobacter</taxon>
    </lineage>
</organism>
<dbReference type="EMBL" id="REGR01000007">
    <property type="protein sequence ID" value="RXZ43705.1"/>
    <property type="molecule type" value="Genomic_DNA"/>
</dbReference>
<evidence type="ECO:0000313" key="3">
    <source>
        <dbReference type="Proteomes" id="UP000290682"/>
    </source>
</evidence>
<keyword evidence="3" id="KW-1185">Reference proteome</keyword>
<dbReference type="Proteomes" id="UP000290682">
    <property type="component" value="Unassembled WGS sequence"/>
</dbReference>
<name>A0ABY0FFI5_9NEIS</name>
<sequence>MRKHIFLLLLVGSLFLQESVCADEKLDIKLIQSDRALMKNHQDSLRDMSYSKSFDRDERDLLQFYKRMADSIQDDIGFVWEAFDLRAQMKNPDDRMVLDLYLHNKKQSMKYDCSNKIGNLSWALPKISNPMIFTELNSLKTDIKKVCRDIEDQFKLNNKW</sequence>
<keyword evidence="1" id="KW-0732">Signal</keyword>